<organism evidence="1">
    <name type="scientific">Anguilla anguilla</name>
    <name type="common">European freshwater eel</name>
    <name type="synonym">Muraena anguilla</name>
    <dbReference type="NCBI Taxonomy" id="7936"/>
    <lineage>
        <taxon>Eukaryota</taxon>
        <taxon>Metazoa</taxon>
        <taxon>Chordata</taxon>
        <taxon>Craniata</taxon>
        <taxon>Vertebrata</taxon>
        <taxon>Euteleostomi</taxon>
        <taxon>Actinopterygii</taxon>
        <taxon>Neopterygii</taxon>
        <taxon>Teleostei</taxon>
        <taxon>Anguilliformes</taxon>
        <taxon>Anguillidae</taxon>
        <taxon>Anguilla</taxon>
    </lineage>
</organism>
<reference evidence="1" key="2">
    <citation type="journal article" date="2015" name="Fish Shellfish Immunol.">
        <title>Early steps in the European eel (Anguilla anguilla)-Vibrio vulnificus interaction in the gills: Role of the RtxA13 toxin.</title>
        <authorList>
            <person name="Callol A."/>
            <person name="Pajuelo D."/>
            <person name="Ebbesson L."/>
            <person name="Teles M."/>
            <person name="MacKenzie S."/>
            <person name="Amaro C."/>
        </authorList>
    </citation>
    <scope>NUCLEOTIDE SEQUENCE</scope>
</reference>
<name>A0A0E9Q2P2_ANGAN</name>
<dbReference type="EMBL" id="GBXM01098209">
    <property type="protein sequence ID" value="JAH10368.1"/>
    <property type="molecule type" value="Transcribed_RNA"/>
</dbReference>
<accession>A0A0E9Q2P2</accession>
<dbReference type="AlphaFoldDB" id="A0A0E9Q2P2"/>
<protein>
    <submittedName>
        <fullName evidence="1">Uncharacterized protein</fullName>
    </submittedName>
</protein>
<reference evidence="1" key="1">
    <citation type="submission" date="2014-11" db="EMBL/GenBank/DDBJ databases">
        <authorList>
            <person name="Amaro Gonzalez C."/>
        </authorList>
    </citation>
    <scope>NUCLEOTIDE SEQUENCE</scope>
</reference>
<proteinExistence type="predicted"/>
<sequence length="42" mass="4984">MCHVEEDSVPFHIENFSFSLWLRRIIPAHKCSGGWPLETERK</sequence>
<evidence type="ECO:0000313" key="1">
    <source>
        <dbReference type="EMBL" id="JAH10368.1"/>
    </source>
</evidence>